<evidence type="ECO:0000256" key="4">
    <source>
        <dbReference type="ARBA" id="ARBA00023004"/>
    </source>
</evidence>
<dbReference type="Pfam" id="PF02310">
    <property type="entry name" value="B12-binding"/>
    <property type="match status" value="1"/>
</dbReference>
<dbReference type="SFLD" id="SFLDS00029">
    <property type="entry name" value="Radical_SAM"/>
    <property type="match status" value="1"/>
</dbReference>
<keyword evidence="4" id="KW-0408">Iron</keyword>
<comment type="cofactor">
    <cofactor evidence="1">
        <name>[4Fe-4S] cluster</name>
        <dbReference type="ChEBI" id="CHEBI:49883"/>
    </cofactor>
</comment>
<dbReference type="Pfam" id="PF13282">
    <property type="entry name" value="DUF4070"/>
    <property type="match status" value="1"/>
</dbReference>
<dbReference type="GO" id="GO:0031419">
    <property type="term" value="F:cobalamin binding"/>
    <property type="evidence" value="ECO:0007669"/>
    <property type="project" value="InterPro"/>
</dbReference>
<dbReference type="SFLD" id="SFLDF00303">
    <property type="entry name" value="hopanoid_C2-methyltransferase"/>
    <property type="match status" value="1"/>
</dbReference>
<evidence type="ECO:0000256" key="2">
    <source>
        <dbReference type="ARBA" id="ARBA00022691"/>
    </source>
</evidence>
<dbReference type="Pfam" id="PF04055">
    <property type="entry name" value="Radical_SAM"/>
    <property type="match status" value="1"/>
</dbReference>
<dbReference type="SMART" id="SM00729">
    <property type="entry name" value="Elp3"/>
    <property type="match status" value="1"/>
</dbReference>
<dbReference type="SFLD" id="SFLDG01082">
    <property type="entry name" value="B12-binding_domain_containing"/>
    <property type="match status" value="1"/>
</dbReference>
<dbReference type="CDD" id="cd01335">
    <property type="entry name" value="Radical_SAM"/>
    <property type="match status" value="1"/>
</dbReference>
<dbReference type="GO" id="GO:0005829">
    <property type="term" value="C:cytosol"/>
    <property type="evidence" value="ECO:0007669"/>
    <property type="project" value="TreeGrafter"/>
</dbReference>
<dbReference type="GO" id="GO:0046872">
    <property type="term" value="F:metal ion binding"/>
    <property type="evidence" value="ECO:0007669"/>
    <property type="project" value="UniProtKB-KW"/>
</dbReference>
<dbReference type="InterPro" id="IPR006638">
    <property type="entry name" value="Elp3/MiaA/NifB-like_rSAM"/>
</dbReference>
<protein>
    <submittedName>
        <fullName evidence="8">B12-binding domain-containing radical SAM protein</fullName>
    </submittedName>
</protein>
<keyword evidence="5" id="KW-0411">Iron-sulfur</keyword>
<dbReference type="Gene3D" id="3.40.50.280">
    <property type="entry name" value="Cobalamin-binding domain"/>
    <property type="match status" value="1"/>
</dbReference>
<dbReference type="InterPro" id="IPR051198">
    <property type="entry name" value="BchE-like"/>
</dbReference>
<sequence>MKVLLIWPILPNSFWSYQETLDLLGLKTNMPPLGLITVAAMLPQEWEMRLIDRNVKLETEADWEWCDLVIVSAMIVQRDDLRHVIQTAKAKGKKVAVGGPFPTSVPDFALESGADYLILDEGEITIPMFLEALERGETSGTFRTLEKPDVTQTPIPRYDLLDLTAYMSMTIQFSRGCPFQCEFCDIITIYGRKPRTKTPQQMLAEFQALYELGWAGIIFVVDDNFIGNKRNAKVFLRELIPWMQERNFPFPLLTEASLNLAEDDELLELMVQAGFRAVFMGIETPDADSLMVANKEQNTRGSLVEACHKITRAGLKIISGFIIGFDGERSGAGQRIVDFVEESTIPEAHLGVLTALPNTAMWQRLKREGRLIDDTIEEQDGDTLSPQLALMNFVPTRPIEEIATEYIDAFWKLYEPTTYLKRTFRHLSMMQGKLQTNTNPDHVPPIAYQVGQAMAQKVGIRMLKAISWRYGVLRSTRFLYWKYLITLIIQKPHLVPGFLTILAFGEHLFKFRYEVREKIEKQIADRRAAIAAIGSVTPPDDQSLSSTAKSQSEAAA</sequence>
<dbReference type="InterPro" id="IPR034466">
    <property type="entry name" value="Methyltransferase_Class_B"/>
</dbReference>
<dbReference type="InterPro" id="IPR023404">
    <property type="entry name" value="rSAM_horseshoe"/>
</dbReference>
<dbReference type="AlphaFoldDB" id="A0AA97AEY3"/>
<keyword evidence="2" id="KW-0949">S-adenosyl-L-methionine</keyword>
<dbReference type="PANTHER" id="PTHR43409">
    <property type="entry name" value="ANAEROBIC MAGNESIUM-PROTOPORPHYRIN IX MONOMETHYL ESTER CYCLASE-RELATED"/>
    <property type="match status" value="1"/>
</dbReference>
<dbReference type="SUPFAM" id="SSF102114">
    <property type="entry name" value="Radical SAM enzymes"/>
    <property type="match status" value="1"/>
</dbReference>
<reference evidence="8" key="1">
    <citation type="submission" date="2020-05" db="EMBL/GenBank/DDBJ databases">
        <authorList>
            <person name="Zhu T."/>
            <person name="Keshari N."/>
            <person name="Lu X."/>
        </authorList>
    </citation>
    <scope>NUCLEOTIDE SEQUENCE</scope>
    <source>
        <strain evidence="8">NK1-12</strain>
    </source>
</reference>
<proteinExistence type="predicted"/>
<dbReference type="SFLD" id="SFLDG01123">
    <property type="entry name" value="methyltransferase_(Class_B)"/>
    <property type="match status" value="1"/>
</dbReference>
<dbReference type="EMBL" id="CP053586">
    <property type="protein sequence ID" value="WNZ21704.1"/>
    <property type="molecule type" value="Genomic_DNA"/>
</dbReference>
<evidence type="ECO:0000256" key="6">
    <source>
        <dbReference type="SAM" id="MobiDB-lite"/>
    </source>
</evidence>
<dbReference type="InterPro" id="IPR034530">
    <property type="entry name" value="HpnP-like"/>
</dbReference>
<name>A0AA97AEY3_9CYAN</name>
<evidence type="ECO:0000313" key="8">
    <source>
        <dbReference type="EMBL" id="WNZ21704.1"/>
    </source>
</evidence>
<gene>
    <name evidence="8" type="ORF">HJG54_01700</name>
</gene>
<dbReference type="PROSITE" id="PS51918">
    <property type="entry name" value="RADICAL_SAM"/>
    <property type="match status" value="1"/>
</dbReference>
<dbReference type="CDD" id="cd02068">
    <property type="entry name" value="radical_SAM_B12_BD"/>
    <property type="match status" value="1"/>
</dbReference>
<evidence type="ECO:0000256" key="5">
    <source>
        <dbReference type="ARBA" id="ARBA00023014"/>
    </source>
</evidence>
<feature type="domain" description="Radical SAM core" evidence="7">
    <location>
        <begin position="163"/>
        <end position="395"/>
    </location>
</feature>
<dbReference type="RefSeq" id="WP_316432994.1">
    <property type="nucleotide sequence ID" value="NZ_CP053586.1"/>
</dbReference>
<dbReference type="InterPro" id="IPR025274">
    <property type="entry name" value="DUF4070"/>
</dbReference>
<feature type="compositionally biased region" description="Polar residues" evidence="6">
    <location>
        <begin position="540"/>
        <end position="556"/>
    </location>
</feature>
<dbReference type="InterPro" id="IPR006158">
    <property type="entry name" value="Cobalamin-bd"/>
</dbReference>
<organism evidence="8">
    <name type="scientific">Leptolyngbya sp. NK1-12</name>
    <dbReference type="NCBI Taxonomy" id="2547451"/>
    <lineage>
        <taxon>Bacteria</taxon>
        <taxon>Bacillati</taxon>
        <taxon>Cyanobacteriota</taxon>
        <taxon>Cyanophyceae</taxon>
        <taxon>Leptolyngbyales</taxon>
        <taxon>Leptolyngbyaceae</taxon>
        <taxon>Leptolyngbya group</taxon>
        <taxon>Leptolyngbya</taxon>
    </lineage>
</organism>
<evidence type="ECO:0000259" key="7">
    <source>
        <dbReference type="PROSITE" id="PS51918"/>
    </source>
</evidence>
<dbReference type="InterPro" id="IPR058240">
    <property type="entry name" value="rSAM_sf"/>
</dbReference>
<dbReference type="PANTHER" id="PTHR43409:SF3">
    <property type="entry name" value="HYPOTHETICAL METHYLTRANSFERASE"/>
    <property type="match status" value="1"/>
</dbReference>
<evidence type="ECO:0000256" key="3">
    <source>
        <dbReference type="ARBA" id="ARBA00022723"/>
    </source>
</evidence>
<dbReference type="InterPro" id="IPR007197">
    <property type="entry name" value="rSAM"/>
</dbReference>
<accession>A0AA97AEY3</accession>
<feature type="region of interest" description="Disordered" evidence="6">
    <location>
        <begin position="534"/>
        <end position="556"/>
    </location>
</feature>
<dbReference type="GO" id="GO:0003824">
    <property type="term" value="F:catalytic activity"/>
    <property type="evidence" value="ECO:0007669"/>
    <property type="project" value="InterPro"/>
</dbReference>
<evidence type="ECO:0000256" key="1">
    <source>
        <dbReference type="ARBA" id="ARBA00001966"/>
    </source>
</evidence>
<keyword evidence="3" id="KW-0479">Metal-binding</keyword>
<dbReference type="Gene3D" id="3.80.30.20">
    <property type="entry name" value="tm_1862 like domain"/>
    <property type="match status" value="1"/>
</dbReference>
<dbReference type="GO" id="GO:0051539">
    <property type="term" value="F:4 iron, 4 sulfur cluster binding"/>
    <property type="evidence" value="ECO:0007669"/>
    <property type="project" value="UniProtKB-KW"/>
</dbReference>